<dbReference type="EMBL" id="JAPZBO010000005">
    <property type="protein sequence ID" value="KAJ5316250.1"/>
    <property type="molecule type" value="Genomic_DNA"/>
</dbReference>
<comment type="caution">
    <text evidence="1">The sequence shown here is derived from an EMBL/GenBank/DDBJ whole genome shotgun (WGS) entry which is preliminary data.</text>
</comment>
<proteinExistence type="predicted"/>
<organism evidence="1 2">
    <name type="scientific">Penicillium atrosanguineum</name>
    <dbReference type="NCBI Taxonomy" id="1132637"/>
    <lineage>
        <taxon>Eukaryota</taxon>
        <taxon>Fungi</taxon>
        <taxon>Dikarya</taxon>
        <taxon>Ascomycota</taxon>
        <taxon>Pezizomycotina</taxon>
        <taxon>Eurotiomycetes</taxon>
        <taxon>Eurotiomycetidae</taxon>
        <taxon>Eurotiales</taxon>
        <taxon>Aspergillaceae</taxon>
        <taxon>Penicillium</taxon>
    </lineage>
</organism>
<accession>A0A9W9H8S2</accession>
<dbReference type="AlphaFoldDB" id="A0A9W9H8S2"/>
<dbReference type="Proteomes" id="UP001147746">
    <property type="component" value="Unassembled WGS sequence"/>
</dbReference>
<sequence>MATPTPNQNEQSLEKGCDCNAESICRSGCMVIGTTTGNVGAGVSKSACKLGCAPVSGCEVDEC</sequence>
<gene>
    <name evidence="1" type="ORF">N7476_006557</name>
</gene>
<keyword evidence="2" id="KW-1185">Reference proteome</keyword>
<name>A0A9W9H8S2_9EURO</name>
<evidence type="ECO:0000313" key="1">
    <source>
        <dbReference type="EMBL" id="KAJ5316250.1"/>
    </source>
</evidence>
<reference evidence="1" key="1">
    <citation type="submission" date="2022-12" db="EMBL/GenBank/DDBJ databases">
        <authorList>
            <person name="Petersen C."/>
        </authorList>
    </citation>
    <scope>NUCLEOTIDE SEQUENCE</scope>
    <source>
        <strain evidence="1">IBT 21472</strain>
    </source>
</reference>
<protein>
    <submittedName>
        <fullName evidence="1">Uncharacterized protein</fullName>
    </submittedName>
</protein>
<reference evidence="1" key="2">
    <citation type="journal article" date="2023" name="IMA Fungus">
        <title>Comparative genomic study of the Penicillium genus elucidates a diverse pangenome and 15 lateral gene transfer events.</title>
        <authorList>
            <person name="Petersen C."/>
            <person name="Sorensen T."/>
            <person name="Nielsen M.R."/>
            <person name="Sondergaard T.E."/>
            <person name="Sorensen J.L."/>
            <person name="Fitzpatrick D.A."/>
            <person name="Frisvad J.C."/>
            <person name="Nielsen K.L."/>
        </authorList>
    </citation>
    <scope>NUCLEOTIDE SEQUENCE</scope>
    <source>
        <strain evidence="1">IBT 21472</strain>
    </source>
</reference>
<evidence type="ECO:0000313" key="2">
    <source>
        <dbReference type="Proteomes" id="UP001147746"/>
    </source>
</evidence>